<dbReference type="AlphaFoldDB" id="A0AAI8XJ29"/>
<keyword evidence="1" id="KW-0732">Signal</keyword>
<evidence type="ECO:0000313" key="5">
    <source>
        <dbReference type="Proteomes" id="UP001241092"/>
    </source>
</evidence>
<gene>
    <name evidence="3" type="primary">amiC_1</name>
    <name evidence="3" type="ORF">hbim_00971</name>
    <name evidence="2" type="ORF">MMAGJ_11830</name>
</gene>
<evidence type="ECO:0000256" key="1">
    <source>
        <dbReference type="SAM" id="SignalP"/>
    </source>
</evidence>
<dbReference type="NCBIfam" id="TIGR03407">
    <property type="entry name" value="urea_ABC_UrtA"/>
    <property type="match status" value="1"/>
</dbReference>
<dbReference type="PRINTS" id="PR00337">
    <property type="entry name" value="LEUILEVALBP"/>
</dbReference>
<organism evidence="3 5">
    <name type="scientific">Mycolicibacterium mageritense</name>
    <name type="common">Mycobacterium mageritense</name>
    <dbReference type="NCBI Taxonomy" id="53462"/>
    <lineage>
        <taxon>Bacteria</taxon>
        <taxon>Bacillati</taxon>
        <taxon>Actinomycetota</taxon>
        <taxon>Actinomycetes</taxon>
        <taxon>Mycobacteriales</taxon>
        <taxon>Mycobacteriaceae</taxon>
        <taxon>Mycolicibacterium</taxon>
    </lineage>
</organism>
<dbReference type="SUPFAM" id="SSF53822">
    <property type="entry name" value="Periplasmic binding protein-like I"/>
    <property type="match status" value="1"/>
</dbReference>
<protein>
    <submittedName>
        <fullName evidence="3">Aliphatic amidase expression-regulating protein</fullName>
    </submittedName>
    <submittedName>
        <fullName evidence="2">Urea ABC transporter substrate-binding protein</fullName>
    </submittedName>
</protein>
<dbReference type="PANTHER" id="PTHR47628">
    <property type="match status" value="1"/>
</dbReference>
<accession>A0AAI8XJ29</accession>
<keyword evidence="4" id="KW-1185">Reference proteome</keyword>
<feature type="signal peptide" evidence="1">
    <location>
        <begin position="1"/>
        <end position="29"/>
    </location>
</feature>
<evidence type="ECO:0000313" key="2">
    <source>
        <dbReference type="EMBL" id="BBX31901.1"/>
    </source>
</evidence>
<dbReference type="Proteomes" id="UP000465622">
    <property type="component" value="Chromosome"/>
</dbReference>
<dbReference type="RefSeq" id="WP_036433626.1">
    <property type="nucleotide sequence ID" value="NZ_AP022567.1"/>
</dbReference>
<dbReference type="PANTHER" id="PTHR47628:SF1">
    <property type="entry name" value="ALIPHATIC AMIDASE EXPRESSION-REGULATING PROTEIN"/>
    <property type="match status" value="1"/>
</dbReference>
<evidence type="ECO:0000313" key="3">
    <source>
        <dbReference type="EMBL" id="BDY27054.1"/>
    </source>
</evidence>
<reference evidence="2" key="2">
    <citation type="submission" date="2020-02" db="EMBL/GenBank/DDBJ databases">
        <authorList>
            <person name="Matsumoto Y."/>
            <person name="Motooka D."/>
            <person name="Nakamura S."/>
        </authorList>
    </citation>
    <scope>NUCLEOTIDE SEQUENCE</scope>
    <source>
        <strain evidence="2">JCM 12375</strain>
    </source>
</reference>
<proteinExistence type="predicted"/>
<dbReference type="PROSITE" id="PS51257">
    <property type="entry name" value="PROKAR_LIPOPROTEIN"/>
    <property type="match status" value="1"/>
</dbReference>
<dbReference type="EMBL" id="AP022567">
    <property type="protein sequence ID" value="BBX31901.1"/>
    <property type="molecule type" value="Genomic_DNA"/>
</dbReference>
<dbReference type="Proteomes" id="UP001241092">
    <property type="component" value="Chromosome"/>
</dbReference>
<dbReference type="Gene3D" id="3.40.50.2300">
    <property type="match status" value="2"/>
</dbReference>
<reference evidence="3" key="3">
    <citation type="submission" date="2023-03" db="EMBL/GenBank/DDBJ databases">
        <title>Draft genome sequence of a Mycolicibacterium mageritense strain H4_3_1 isolated from a hybrid biological-inorganic system reactor.</title>
        <authorList>
            <person name="Feng X."/>
            <person name="Kazama D."/>
            <person name="Sato K."/>
            <person name="Kobayashi H."/>
        </authorList>
    </citation>
    <scope>NUCLEOTIDE SEQUENCE</scope>
    <source>
        <strain evidence="3">H4_3_1</strain>
    </source>
</reference>
<sequence length="415" mass="43990">MPKHNRYLRPAVALLAAATLLTAGCGSRAGDTTAATQSCADTSGPTVKVGAVNSLSGGLAVSESVIHDAIVMAVDEINRGGGVLGKQLQLISEDGASEPTIFAEKAQKLVSNDCVAVVFGGYTSASRKAMLPVFEDANALLYYGQQYEGLESSPNIFYSGATTNQQIIPALDYLKSQGVKSLYLVGSDYVFPRTSNAIVKAYAQANGIEIKGEDYVPLDSTNFATIVNKIRTAGADAIFNVVVGGSLTSFFREYNSAGLTPQVMPVMSMCVGEEEVRSIGADTLTGQLSSWNYYQTLDTPANVKFVADFKARYGADRVTSDPMESAYAAVHLWKATVEKANSFGVPDIQRAAGGVSVDAPEGTVTIDGENHHVTKTARIGRVTDDGLIHQVWASPQPIEPDPFLHAYPWAKGITG</sequence>
<dbReference type="InterPro" id="IPR028082">
    <property type="entry name" value="Peripla_BP_I"/>
</dbReference>
<reference evidence="2 4" key="1">
    <citation type="journal article" date="2019" name="Emerg. Microbes Infect.">
        <title>Comprehensive subspecies identification of 175 nontuberculous mycobacteria species based on 7547 genomic profiles.</title>
        <authorList>
            <person name="Matsumoto Y."/>
            <person name="Kinjo T."/>
            <person name="Motooka D."/>
            <person name="Nabeya D."/>
            <person name="Jung N."/>
            <person name="Uechi K."/>
            <person name="Horii T."/>
            <person name="Iida T."/>
            <person name="Fujita J."/>
            <person name="Nakamura S."/>
        </authorList>
    </citation>
    <scope>NUCLEOTIDE SEQUENCE [LARGE SCALE GENOMIC DNA]</scope>
    <source>
        <strain evidence="2 4">JCM 12375</strain>
    </source>
</reference>
<name>A0AAI8XJ29_MYCME</name>
<dbReference type="EMBL" id="AP027452">
    <property type="protein sequence ID" value="BDY27054.1"/>
    <property type="molecule type" value="Genomic_DNA"/>
</dbReference>
<dbReference type="InterPro" id="IPR017777">
    <property type="entry name" value="ABC_urea-bd_UrtA"/>
</dbReference>
<dbReference type="GO" id="GO:0006865">
    <property type="term" value="P:amino acid transport"/>
    <property type="evidence" value="ECO:0007669"/>
    <property type="project" value="InterPro"/>
</dbReference>
<dbReference type="CDD" id="cd06355">
    <property type="entry name" value="PBP1_FmdD-like"/>
    <property type="match status" value="1"/>
</dbReference>
<evidence type="ECO:0000313" key="4">
    <source>
        <dbReference type="Proteomes" id="UP000465622"/>
    </source>
</evidence>
<dbReference type="Pfam" id="PF13433">
    <property type="entry name" value="Peripla_BP_5"/>
    <property type="match status" value="1"/>
</dbReference>
<dbReference type="InterPro" id="IPR000709">
    <property type="entry name" value="Leu_Ile_Val-bd"/>
</dbReference>
<feature type="chain" id="PRO_5042550386" evidence="1">
    <location>
        <begin position="30"/>
        <end position="415"/>
    </location>
</feature>